<dbReference type="AlphaFoldDB" id="A0A8S1N043"/>
<proteinExistence type="inferred from homology"/>
<dbReference type="EMBL" id="CAJJDM010000076">
    <property type="protein sequence ID" value="CAD8084982.1"/>
    <property type="molecule type" value="Genomic_DNA"/>
</dbReference>
<keyword evidence="1" id="KW-0132">Cell division</keyword>
<dbReference type="Proteomes" id="UP000688137">
    <property type="component" value="Unassembled WGS sequence"/>
</dbReference>
<reference evidence="2" key="1">
    <citation type="submission" date="2021-01" db="EMBL/GenBank/DDBJ databases">
        <authorList>
            <consortium name="Genoscope - CEA"/>
            <person name="William W."/>
        </authorList>
    </citation>
    <scope>NUCLEOTIDE SEQUENCE</scope>
</reference>
<gene>
    <name evidence="2" type="ORF">PPRIM_AZ9-3.1.T0730086</name>
</gene>
<comment type="function">
    <text evidence="1">Binds to the catalytic subunit of the cyclin dependent kinases and is essential for their biological function.</text>
</comment>
<accession>A0A8S1N043</accession>
<dbReference type="Pfam" id="PF01111">
    <property type="entry name" value="CKS"/>
    <property type="match status" value="1"/>
</dbReference>
<dbReference type="GO" id="GO:0051301">
    <property type="term" value="P:cell division"/>
    <property type="evidence" value="ECO:0007669"/>
    <property type="project" value="UniProtKB-UniRule"/>
</dbReference>
<evidence type="ECO:0000256" key="1">
    <source>
        <dbReference type="RuleBase" id="RU311113"/>
    </source>
</evidence>
<comment type="similarity">
    <text evidence="1">Belongs to the CKS family.</text>
</comment>
<dbReference type="InterPro" id="IPR000789">
    <property type="entry name" value="Cyclin-dep_kinase_reg-sub"/>
</dbReference>
<keyword evidence="1" id="KW-0131">Cell cycle</keyword>
<evidence type="ECO:0000313" key="3">
    <source>
        <dbReference type="Proteomes" id="UP000688137"/>
    </source>
</evidence>
<sequence length="101" mass="12548">MEQILDEKMYAIDQKQKDKYPLTNQISQDFEDDTHIYRIIKLGKESVKIMQDLKWEKRLLKEREWRKLRVCQSRGWLHYAIFEKEPYVLLFKRKITKNKRS</sequence>
<comment type="caution">
    <text evidence="2">The sequence shown here is derived from an EMBL/GenBank/DDBJ whole genome shotgun (WGS) entry which is preliminary data.</text>
</comment>
<dbReference type="OMA" id="ESVRLMQ"/>
<protein>
    <recommendedName>
        <fullName evidence="1">Cyclin-dependent kinases regulatory subunit</fullName>
    </recommendedName>
</protein>
<dbReference type="SMART" id="SM01084">
    <property type="entry name" value="CKS"/>
    <property type="match status" value="1"/>
</dbReference>
<name>A0A8S1N043_PARPR</name>
<evidence type="ECO:0000313" key="2">
    <source>
        <dbReference type="EMBL" id="CAD8084982.1"/>
    </source>
</evidence>
<dbReference type="GO" id="GO:0016538">
    <property type="term" value="F:cyclin-dependent protein serine/threonine kinase regulator activity"/>
    <property type="evidence" value="ECO:0007669"/>
    <property type="project" value="InterPro"/>
</dbReference>
<dbReference type="PANTHER" id="PTHR23415">
    <property type="entry name" value="CYCLIN-DEPENDENT KINASES REGULATORY SUBUNIT/60S RIBOSOME SUBUNIT BIOGENESIS PROTEIN NIP7"/>
    <property type="match status" value="1"/>
</dbReference>
<keyword evidence="3" id="KW-1185">Reference proteome</keyword>
<organism evidence="2 3">
    <name type="scientific">Paramecium primaurelia</name>
    <dbReference type="NCBI Taxonomy" id="5886"/>
    <lineage>
        <taxon>Eukaryota</taxon>
        <taxon>Sar</taxon>
        <taxon>Alveolata</taxon>
        <taxon>Ciliophora</taxon>
        <taxon>Intramacronucleata</taxon>
        <taxon>Oligohymenophorea</taxon>
        <taxon>Peniculida</taxon>
        <taxon>Parameciidae</taxon>
        <taxon>Paramecium</taxon>
    </lineage>
</organism>